<evidence type="ECO:0000313" key="4">
    <source>
        <dbReference type="EMBL" id="QTA84733.1"/>
    </source>
</evidence>
<dbReference type="InterPro" id="IPR041492">
    <property type="entry name" value="HAD_2"/>
</dbReference>
<dbReference type="KEGG" id="dmm:dnm_007330"/>
<keyword evidence="5" id="KW-1185">Reference proteome</keyword>
<dbReference type="SUPFAM" id="SSF56784">
    <property type="entry name" value="HAD-like"/>
    <property type="match status" value="1"/>
</dbReference>
<dbReference type="PANTHER" id="PTHR46470:SF2">
    <property type="entry name" value="GLYCERALDEHYDE 3-PHOSPHATE PHOSPHATASE"/>
    <property type="match status" value="1"/>
</dbReference>
<dbReference type="GO" id="GO:0016791">
    <property type="term" value="F:phosphatase activity"/>
    <property type="evidence" value="ECO:0007669"/>
    <property type="project" value="TreeGrafter"/>
</dbReference>
<evidence type="ECO:0000256" key="3">
    <source>
        <dbReference type="ARBA" id="ARBA00022842"/>
    </source>
</evidence>
<proteinExistence type="predicted"/>
<keyword evidence="3" id="KW-0460">Magnesium</keyword>
<protein>
    <submittedName>
        <fullName evidence="4">Haloacid dehalogenase-like family protein</fullName>
    </submittedName>
</protein>
<dbReference type="AlphaFoldDB" id="A0A975GLE2"/>
<accession>A0A975GLE2</accession>
<dbReference type="InterPro" id="IPR051400">
    <property type="entry name" value="HAD-like_hydrolase"/>
</dbReference>
<evidence type="ECO:0000256" key="2">
    <source>
        <dbReference type="ARBA" id="ARBA00022801"/>
    </source>
</evidence>
<name>A0A975GLE2_9BACT</name>
<dbReference type="EMBL" id="CP061800">
    <property type="protein sequence ID" value="QTA84733.1"/>
    <property type="molecule type" value="Genomic_DNA"/>
</dbReference>
<organism evidence="4 5">
    <name type="scientific">Desulfonema magnum</name>
    <dbReference type="NCBI Taxonomy" id="45655"/>
    <lineage>
        <taxon>Bacteria</taxon>
        <taxon>Pseudomonadati</taxon>
        <taxon>Thermodesulfobacteriota</taxon>
        <taxon>Desulfobacteria</taxon>
        <taxon>Desulfobacterales</taxon>
        <taxon>Desulfococcaceae</taxon>
        <taxon>Desulfonema</taxon>
    </lineage>
</organism>
<reference evidence="4" key="1">
    <citation type="journal article" date="2021" name="Microb. Physiol.">
        <title>Proteogenomic Insights into the Physiology of Marine, Sulfate-Reducing, Filamentous Desulfonema limicola and Desulfonema magnum.</title>
        <authorList>
            <person name="Schnaars V."/>
            <person name="Wohlbrand L."/>
            <person name="Scheve S."/>
            <person name="Hinrichs C."/>
            <person name="Reinhardt R."/>
            <person name="Rabus R."/>
        </authorList>
    </citation>
    <scope>NUCLEOTIDE SEQUENCE</scope>
    <source>
        <strain evidence="4">4be13</strain>
    </source>
</reference>
<evidence type="ECO:0000313" key="5">
    <source>
        <dbReference type="Proteomes" id="UP000663722"/>
    </source>
</evidence>
<keyword evidence="1" id="KW-0479">Metal-binding</keyword>
<dbReference type="Pfam" id="PF13419">
    <property type="entry name" value="HAD_2"/>
    <property type="match status" value="1"/>
</dbReference>
<dbReference type="Gene3D" id="1.10.150.520">
    <property type="match status" value="1"/>
</dbReference>
<dbReference type="Gene3D" id="3.40.50.1000">
    <property type="entry name" value="HAD superfamily/HAD-like"/>
    <property type="match status" value="1"/>
</dbReference>
<dbReference type="InterPro" id="IPR036412">
    <property type="entry name" value="HAD-like_sf"/>
</dbReference>
<evidence type="ECO:0000256" key="1">
    <source>
        <dbReference type="ARBA" id="ARBA00022723"/>
    </source>
</evidence>
<dbReference type="InterPro" id="IPR023214">
    <property type="entry name" value="HAD_sf"/>
</dbReference>
<dbReference type="GO" id="GO:0046872">
    <property type="term" value="F:metal ion binding"/>
    <property type="evidence" value="ECO:0007669"/>
    <property type="project" value="UniProtKB-KW"/>
</dbReference>
<dbReference type="PANTHER" id="PTHR46470">
    <property type="entry name" value="N-ACYLNEURAMINATE-9-PHOSPHATASE"/>
    <property type="match status" value="1"/>
</dbReference>
<gene>
    <name evidence="4" type="ORF">dnm_007330</name>
</gene>
<keyword evidence="2" id="KW-0378">Hydrolase</keyword>
<dbReference type="RefSeq" id="WP_207681089.1">
    <property type="nucleotide sequence ID" value="NZ_CP061800.1"/>
</dbReference>
<dbReference type="Proteomes" id="UP000663722">
    <property type="component" value="Chromosome"/>
</dbReference>
<sequence length="226" mass="26097">MHIFLDIGFTLMGGPAFSPPKMIRKILNLGEDDSAVLYDIIFCENHHTPDSLMVSLEKRLGCRISRDQQKDIAAFWQRQFLDVYELEGASVFIKNLARSGAYLHIISNLWFPFYNKFRTVFQNDLNNIRTKTLSFEEGIRKPCAEIYRRALDRAKALPEESVMVGDSVGNDILPCAELGMKCVWFKSRPVEKHQLESKRLLLSKYDDIFEVNSLRAAQSVIERFLK</sequence>